<name>F0SJ27_RUBBR</name>
<reference evidence="2" key="1">
    <citation type="submission" date="2011-02" db="EMBL/GenBank/DDBJ databases">
        <title>The complete genome of Planctomyces brasiliensis DSM 5305.</title>
        <authorList>
            <person name="Lucas S."/>
            <person name="Copeland A."/>
            <person name="Lapidus A."/>
            <person name="Bruce D."/>
            <person name="Goodwin L."/>
            <person name="Pitluck S."/>
            <person name="Kyrpides N."/>
            <person name="Mavromatis K."/>
            <person name="Pagani I."/>
            <person name="Ivanova N."/>
            <person name="Ovchinnikova G."/>
            <person name="Lu M."/>
            <person name="Detter J.C."/>
            <person name="Han C."/>
            <person name="Land M."/>
            <person name="Hauser L."/>
            <person name="Markowitz V."/>
            <person name="Cheng J.-F."/>
            <person name="Hugenholtz P."/>
            <person name="Woyke T."/>
            <person name="Wu D."/>
            <person name="Tindall B."/>
            <person name="Pomrenke H.G."/>
            <person name="Brambilla E."/>
            <person name="Klenk H.-P."/>
            <person name="Eisen J.A."/>
        </authorList>
    </citation>
    <scope>NUCLEOTIDE SEQUENCE [LARGE SCALE GENOMIC DNA]</scope>
    <source>
        <strain evidence="2">ATCC 49424 / DSM 5305 / JCM 21570 / NBRC 103401 / IFAM 1448</strain>
    </source>
</reference>
<dbReference type="AlphaFoldDB" id="F0SJ27"/>
<dbReference type="KEGG" id="pbs:Plabr_0948"/>
<dbReference type="OrthoDB" id="287447at2"/>
<keyword evidence="2" id="KW-1185">Reference proteome</keyword>
<dbReference type="EMBL" id="CP002546">
    <property type="protein sequence ID" value="ADY58569.1"/>
    <property type="molecule type" value="Genomic_DNA"/>
</dbReference>
<sequence>MAEHRELPGWPKKRLVREVRSHLSSYGIRPKGERWRLAWQWAHDIAISYYHTTWPRPAEIASLYILLLLCDMADNWTLGLPYRASEKMPEVVATLITDSDWHERLDPANRQRKRKAKKAV</sequence>
<accession>F0SJ27</accession>
<proteinExistence type="predicted"/>
<dbReference type="Proteomes" id="UP000006860">
    <property type="component" value="Chromosome"/>
</dbReference>
<evidence type="ECO:0000313" key="1">
    <source>
        <dbReference type="EMBL" id="ADY58569.1"/>
    </source>
</evidence>
<organism evidence="1 2">
    <name type="scientific">Rubinisphaera brasiliensis (strain ATCC 49424 / DSM 5305 / JCM 21570 / IAM 15109 / NBRC 103401 / IFAM 1448)</name>
    <name type="common">Planctomyces brasiliensis</name>
    <dbReference type="NCBI Taxonomy" id="756272"/>
    <lineage>
        <taxon>Bacteria</taxon>
        <taxon>Pseudomonadati</taxon>
        <taxon>Planctomycetota</taxon>
        <taxon>Planctomycetia</taxon>
        <taxon>Planctomycetales</taxon>
        <taxon>Planctomycetaceae</taxon>
        <taxon>Rubinisphaera</taxon>
    </lineage>
</organism>
<protein>
    <submittedName>
        <fullName evidence="1">Uncharacterized protein</fullName>
    </submittedName>
</protein>
<evidence type="ECO:0000313" key="2">
    <source>
        <dbReference type="Proteomes" id="UP000006860"/>
    </source>
</evidence>
<dbReference type="RefSeq" id="WP_013627307.1">
    <property type="nucleotide sequence ID" value="NC_015174.1"/>
</dbReference>
<dbReference type="STRING" id="756272.Plabr_0948"/>
<dbReference type="HOGENOM" id="CLU_2047989_0_0_0"/>
<gene>
    <name evidence="1" type="ordered locus">Plabr_0948</name>
</gene>